<protein>
    <recommendedName>
        <fullName evidence="4">DUF4156 domain-containing protein</fullName>
    </recommendedName>
</protein>
<evidence type="ECO:0008006" key="4">
    <source>
        <dbReference type="Google" id="ProtNLM"/>
    </source>
</evidence>
<sequence>MRSPFVPLVVLLVFAGCAGPSVVTASGDAEADGLDCALAEATARGYAVVGAEAGVFFRAHQPKRYSLGRRGFNEFDVVTATVARGRLTVLASGEQTSADGVQAIDPSGVAEDEARAVVAACTG</sequence>
<dbReference type="EMBL" id="MQWD01000001">
    <property type="protein sequence ID" value="PAP76120.1"/>
    <property type="molecule type" value="Genomic_DNA"/>
</dbReference>
<dbReference type="AlphaFoldDB" id="A0A271IYB2"/>
<accession>A0A271IYB2</accession>
<gene>
    <name evidence="2" type="ORF">BSZ37_06500</name>
</gene>
<reference evidence="2 3" key="1">
    <citation type="submission" date="2016-11" db="EMBL/GenBank/DDBJ databases">
        <title>Study of marine rhodopsin-containing bacteria.</title>
        <authorList>
            <person name="Yoshizawa S."/>
            <person name="Kumagai Y."/>
            <person name="Kogure K."/>
        </authorList>
    </citation>
    <scope>NUCLEOTIDE SEQUENCE [LARGE SCALE GENOMIC DNA]</scope>
    <source>
        <strain evidence="2 3">SAORIC-28</strain>
    </source>
</reference>
<organism evidence="2 3">
    <name type="scientific">Rubrivirga marina</name>
    <dbReference type="NCBI Taxonomy" id="1196024"/>
    <lineage>
        <taxon>Bacteria</taxon>
        <taxon>Pseudomonadati</taxon>
        <taxon>Rhodothermota</taxon>
        <taxon>Rhodothermia</taxon>
        <taxon>Rhodothermales</taxon>
        <taxon>Rubricoccaceae</taxon>
        <taxon>Rubrivirga</taxon>
    </lineage>
</organism>
<proteinExistence type="predicted"/>
<feature type="chain" id="PRO_5012628356" description="DUF4156 domain-containing protein" evidence="1">
    <location>
        <begin position="26"/>
        <end position="123"/>
    </location>
</feature>
<dbReference type="PROSITE" id="PS51257">
    <property type="entry name" value="PROKAR_LIPOPROTEIN"/>
    <property type="match status" value="1"/>
</dbReference>
<keyword evidence="3" id="KW-1185">Reference proteome</keyword>
<evidence type="ECO:0000313" key="3">
    <source>
        <dbReference type="Proteomes" id="UP000216339"/>
    </source>
</evidence>
<evidence type="ECO:0000313" key="2">
    <source>
        <dbReference type="EMBL" id="PAP76120.1"/>
    </source>
</evidence>
<feature type="signal peptide" evidence="1">
    <location>
        <begin position="1"/>
        <end position="25"/>
    </location>
</feature>
<dbReference type="RefSeq" id="WP_095509760.1">
    <property type="nucleotide sequence ID" value="NZ_MQWD01000001.1"/>
</dbReference>
<keyword evidence="1" id="KW-0732">Signal</keyword>
<dbReference type="Proteomes" id="UP000216339">
    <property type="component" value="Unassembled WGS sequence"/>
</dbReference>
<comment type="caution">
    <text evidence="2">The sequence shown here is derived from an EMBL/GenBank/DDBJ whole genome shotgun (WGS) entry which is preliminary data.</text>
</comment>
<evidence type="ECO:0000256" key="1">
    <source>
        <dbReference type="SAM" id="SignalP"/>
    </source>
</evidence>
<name>A0A271IYB2_9BACT</name>